<evidence type="ECO:0000313" key="1">
    <source>
        <dbReference type="EMBL" id="KAJ9063928.1"/>
    </source>
</evidence>
<name>A0ACC2SNQ1_9FUNG</name>
<dbReference type="Proteomes" id="UP001165960">
    <property type="component" value="Unassembled WGS sequence"/>
</dbReference>
<proteinExistence type="predicted"/>
<organism evidence="1 2">
    <name type="scientific">Entomophthora muscae</name>
    <dbReference type="NCBI Taxonomy" id="34485"/>
    <lineage>
        <taxon>Eukaryota</taxon>
        <taxon>Fungi</taxon>
        <taxon>Fungi incertae sedis</taxon>
        <taxon>Zoopagomycota</taxon>
        <taxon>Entomophthoromycotina</taxon>
        <taxon>Entomophthoromycetes</taxon>
        <taxon>Entomophthorales</taxon>
        <taxon>Entomophthoraceae</taxon>
        <taxon>Entomophthora</taxon>
    </lineage>
</organism>
<gene>
    <name evidence="1" type="ORF">DSO57_1035774</name>
</gene>
<reference evidence="1" key="1">
    <citation type="submission" date="2022-04" db="EMBL/GenBank/DDBJ databases">
        <title>Genome of the entomopathogenic fungus Entomophthora muscae.</title>
        <authorList>
            <person name="Elya C."/>
            <person name="Lovett B.R."/>
            <person name="Lee E."/>
            <person name="Macias A.M."/>
            <person name="Hajek A.E."/>
            <person name="De Bivort B.L."/>
            <person name="Kasson M.T."/>
            <person name="De Fine Licht H.H."/>
            <person name="Stajich J.E."/>
        </authorList>
    </citation>
    <scope>NUCLEOTIDE SEQUENCE</scope>
    <source>
        <strain evidence="1">Berkeley</strain>
    </source>
</reference>
<accession>A0ACC2SNQ1</accession>
<keyword evidence="2" id="KW-1185">Reference proteome</keyword>
<protein>
    <submittedName>
        <fullName evidence="1">Uncharacterized protein</fullName>
    </submittedName>
</protein>
<comment type="caution">
    <text evidence="1">The sequence shown here is derived from an EMBL/GenBank/DDBJ whole genome shotgun (WGS) entry which is preliminary data.</text>
</comment>
<dbReference type="EMBL" id="QTSX02004585">
    <property type="protein sequence ID" value="KAJ9063928.1"/>
    <property type="molecule type" value="Genomic_DNA"/>
</dbReference>
<sequence length="108" mass="11490">MMRKLVLDLAREILVPAVSSEQGYIPQNYKKGGPSAGKPSPNPGGPGTHCGQAFCAISGQNFFPFFGVPSNYGGDFNLARLFAFLMLSCLEAIGRNTGKCGDHFTGFV</sequence>
<evidence type="ECO:0000313" key="2">
    <source>
        <dbReference type="Proteomes" id="UP001165960"/>
    </source>
</evidence>